<dbReference type="KEGG" id="kco:BWI95_03615"/>
<evidence type="ECO:0000313" key="2">
    <source>
        <dbReference type="EMBL" id="APZ04215.1"/>
    </source>
</evidence>
<keyword evidence="3" id="KW-1185">Reference proteome</keyword>
<dbReference type="GO" id="GO:0005737">
    <property type="term" value="C:cytoplasm"/>
    <property type="evidence" value="ECO:0007669"/>
    <property type="project" value="InterPro"/>
</dbReference>
<dbReference type="EMBL" id="CP019445">
    <property type="protein sequence ID" value="APZ04215.1"/>
    <property type="molecule type" value="Genomic_DNA"/>
</dbReference>
<gene>
    <name evidence="2" type="ORF">BWI95_03615</name>
</gene>
<protein>
    <recommendedName>
        <fullName evidence="1">Toxin SymE-like domain-containing protein</fullName>
    </recommendedName>
</protein>
<dbReference type="GO" id="GO:0003723">
    <property type="term" value="F:RNA binding"/>
    <property type="evidence" value="ECO:0007669"/>
    <property type="project" value="InterPro"/>
</dbReference>
<evidence type="ECO:0000313" key="3">
    <source>
        <dbReference type="Proteomes" id="UP000187148"/>
    </source>
</evidence>
<dbReference type="InterPro" id="IPR014944">
    <property type="entry name" value="Toxin_SymE-like"/>
</dbReference>
<dbReference type="InterPro" id="IPR018880">
    <property type="entry name" value="Phage_P4_Ash"/>
</dbReference>
<proteinExistence type="predicted"/>
<dbReference type="AlphaFoldDB" id="A0A807LFE6"/>
<name>A0A807LFE6_9ENTR</name>
<dbReference type="Pfam" id="PF08845">
    <property type="entry name" value="SymE_toxin"/>
    <property type="match status" value="1"/>
</dbReference>
<organism evidence="2 3">
    <name type="scientific">Kosakonia cowanii JCM 10956 = DSM 18146</name>
    <dbReference type="NCBI Taxonomy" id="1300165"/>
    <lineage>
        <taxon>Bacteria</taxon>
        <taxon>Pseudomonadati</taxon>
        <taxon>Pseudomonadota</taxon>
        <taxon>Gammaproteobacteria</taxon>
        <taxon>Enterobacterales</taxon>
        <taxon>Enterobacteriaceae</taxon>
        <taxon>Kosakonia</taxon>
    </lineage>
</organism>
<dbReference type="Proteomes" id="UP000187148">
    <property type="component" value="Chromosome"/>
</dbReference>
<sequence>MTSSAIYSAFTLFLCRAFGYTSMVGRAGASQDAPVSMRPVVPTPPDSATQEIGTSGDGNNHYSSEAALMATTPTQAHPSPKTERRYTVGYAPNQGDTSTPCLNLSGKWLKEAGFTTGKGVTVKIAGDCIVLIPDNDNEHALRQEVKQMKQAVKAVKEGVLSAL</sequence>
<feature type="domain" description="Toxin SymE-like" evidence="1">
    <location>
        <begin position="83"/>
        <end position="132"/>
    </location>
</feature>
<dbReference type="GO" id="GO:0016788">
    <property type="term" value="F:hydrolase activity, acting on ester bonds"/>
    <property type="evidence" value="ECO:0007669"/>
    <property type="project" value="InterPro"/>
</dbReference>
<accession>A0A807LFE6</accession>
<dbReference type="GO" id="GO:0016070">
    <property type="term" value="P:RNA metabolic process"/>
    <property type="evidence" value="ECO:0007669"/>
    <property type="project" value="InterPro"/>
</dbReference>
<evidence type="ECO:0000259" key="1">
    <source>
        <dbReference type="Pfam" id="PF08845"/>
    </source>
</evidence>
<dbReference type="Pfam" id="PF10554">
    <property type="entry name" value="Phage_ASH"/>
    <property type="match status" value="1"/>
</dbReference>
<reference evidence="2 3" key="1">
    <citation type="submission" date="2017-01" db="EMBL/GenBank/DDBJ databases">
        <authorList>
            <person name="Cao J.-M."/>
        </authorList>
    </citation>
    <scope>NUCLEOTIDE SEQUENCE [LARGE SCALE GENOMIC DNA]</scope>
    <source>
        <strain evidence="2 3">888-76</strain>
    </source>
</reference>